<organism evidence="2 3">
    <name type="scientific">Prorocentrum cordatum</name>
    <dbReference type="NCBI Taxonomy" id="2364126"/>
    <lineage>
        <taxon>Eukaryota</taxon>
        <taxon>Sar</taxon>
        <taxon>Alveolata</taxon>
        <taxon>Dinophyceae</taxon>
        <taxon>Prorocentrales</taxon>
        <taxon>Prorocentraceae</taxon>
        <taxon>Prorocentrum</taxon>
    </lineage>
</organism>
<proteinExistence type="predicted"/>
<feature type="domain" description="Methyltransferase" evidence="1">
    <location>
        <begin position="91"/>
        <end position="196"/>
    </location>
</feature>
<dbReference type="CDD" id="cd02440">
    <property type="entry name" value="AdoMet_MTases"/>
    <property type="match status" value="1"/>
</dbReference>
<dbReference type="InterPro" id="IPR029063">
    <property type="entry name" value="SAM-dependent_MTases_sf"/>
</dbReference>
<evidence type="ECO:0000313" key="3">
    <source>
        <dbReference type="Proteomes" id="UP001189429"/>
    </source>
</evidence>
<evidence type="ECO:0000313" key="2">
    <source>
        <dbReference type="EMBL" id="CAK0898233.1"/>
    </source>
</evidence>
<dbReference type="EMBL" id="CAUYUJ010020446">
    <property type="protein sequence ID" value="CAK0898233.1"/>
    <property type="molecule type" value="Genomic_DNA"/>
</dbReference>
<gene>
    <name evidence="2" type="ORF">PCOR1329_LOCUS76157</name>
</gene>
<name>A0ABN9XGL0_9DINO</name>
<accession>A0ABN9XGL0</accession>
<dbReference type="InterPro" id="IPR025714">
    <property type="entry name" value="Methyltranfer_dom"/>
</dbReference>
<reference evidence="2" key="1">
    <citation type="submission" date="2023-10" db="EMBL/GenBank/DDBJ databases">
        <authorList>
            <person name="Chen Y."/>
            <person name="Shah S."/>
            <person name="Dougan E. K."/>
            <person name="Thang M."/>
            <person name="Chan C."/>
        </authorList>
    </citation>
    <scope>NUCLEOTIDE SEQUENCE [LARGE SCALE GENOMIC DNA]</scope>
</reference>
<dbReference type="Proteomes" id="UP001189429">
    <property type="component" value="Unassembled WGS sequence"/>
</dbReference>
<dbReference type="PANTHER" id="PTHR13369">
    <property type="match status" value="1"/>
</dbReference>
<protein>
    <recommendedName>
        <fullName evidence="1">Methyltransferase domain-containing protein</fullName>
    </recommendedName>
</protein>
<dbReference type="Pfam" id="PF13679">
    <property type="entry name" value="Methyltransf_32"/>
    <property type="match status" value="1"/>
</dbReference>
<dbReference type="SUPFAM" id="SSF53335">
    <property type="entry name" value="S-adenosyl-L-methionine-dependent methyltransferases"/>
    <property type="match status" value="1"/>
</dbReference>
<comment type="caution">
    <text evidence="2">The sequence shown here is derived from an EMBL/GenBank/DDBJ whole genome shotgun (WGS) entry which is preliminary data.</text>
</comment>
<evidence type="ECO:0000259" key="1">
    <source>
        <dbReference type="Pfam" id="PF13679"/>
    </source>
</evidence>
<sequence>MDVSIPGRYGFRRRSEQREAALDLVWRRVGALVEAEVAQALPQPPCDARWREAPAGLDPAEGELDEARAARKRDQVVGVAAYAMEAMPLGARVVEFGAGSGHLGVLLAHLRPDASVVLVECKDYSVPVARQRIRGLGLGNCEVFHGTVDAFAASGAPFDLAVGLHTCGLLADAVLALAVKRGAAACLVPCCYGQVASVKQDHQRGEGTAALMHPCSTVLRSAIGEDGREADKLATEVLQQLLSVQREVVFLSERGRGEKVPRRVRGQATSLSERFCRLRDADHDPRCSAAAIKCKVCHRGCPLRGKLFEFWPGPCKPRSRIDQRIQALPARTPGRGYCRHSPDDLGPSALCGGALDHPYGGPVRLLAPAGGAARRSVL</sequence>
<dbReference type="Gene3D" id="3.40.50.150">
    <property type="entry name" value="Vaccinia Virus protein VP39"/>
    <property type="match status" value="1"/>
</dbReference>
<dbReference type="PANTHER" id="PTHR13369:SF0">
    <property type="entry name" value="GLUTATHIONE S-TRANSFERASE C-TERMINAL DOMAIN-CONTAINING PROTEIN"/>
    <property type="match status" value="1"/>
</dbReference>
<keyword evidence="3" id="KW-1185">Reference proteome</keyword>